<name>A0A8J8M9G2_9FIRM</name>
<dbReference type="EMBL" id="CP058561">
    <property type="protein sequence ID" value="QUH28788.1"/>
    <property type="molecule type" value="Genomic_DNA"/>
</dbReference>
<evidence type="ECO:0000313" key="5">
    <source>
        <dbReference type="Proteomes" id="UP000677305"/>
    </source>
</evidence>
<dbReference type="AlphaFoldDB" id="A0A8J8M9G2"/>
<organism evidence="4 5">
    <name type="scientific">Vallitalea guaymasensis</name>
    <dbReference type="NCBI Taxonomy" id="1185412"/>
    <lineage>
        <taxon>Bacteria</taxon>
        <taxon>Bacillati</taxon>
        <taxon>Bacillota</taxon>
        <taxon>Clostridia</taxon>
        <taxon>Lachnospirales</taxon>
        <taxon>Vallitaleaceae</taxon>
        <taxon>Vallitalea</taxon>
    </lineage>
</organism>
<sequence>MKKKLTAIILPLILLIAFFSYYWYAEISIEDSNLREALKQNIGKLNRANLYDVATLDLSNCNIKNLDGVQNLKNINHLCLSNNQIKEIKYINNLNIDSLDLSNNKIDNIPKLNLPKLRILDLSGNNISDIQNISNIITLEDLVLSDNNIYNICELTNLPNLTLLDLNLNDLSSIDGIENLKTLKSLFIGGNDIHYINSISNLSNLEELILSENQNIKDPIPIEYLKKLKNLEMKYTNIENIIQ</sequence>
<keyword evidence="3" id="KW-1133">Transmembrane helix</keyword>
<evidence type="ECO:0000256" key="1">
    <source>
        <dbReference type="ARBA" id="ARBA00022614"/>
    </source>
</evidence>
<dbReference type="SUPFAM" id="SSF52058">
    <property type="entry name" value="L domain-like"/>
    <property type="match status" value="1"/>
</dbReference>
<dbReference type="InterPro" id="IPR032675">
    <property type="entry name" value="LRR_dom_sf"/>
</dbReference>
<dbReference type="RefSeq" id="WP_212692996.1">
    <property type="nucleotide sequence ID" value="NZ_CP058561.1"/>
</dbReference>
<accession>A0A8J8M9G2</accession>
<dbReference type="SMART" id="SM00365">
    <property type="entry name" value="LRR_SD22"/>
    <property type="match status" value="4"/>
</dbReference>
<evidence type="ECO:0000256" key="2">
    <source>
        <dbReference type="ARBA" id="ARBA00022737"/>
    </source>
</evidence>
<dbReference type="KEGG" id="vgu:HYG85_07630"/>
<keyword evidence="3" id="KW-0472">Membrane</keyword>
<keyword evidence="2" id="KW-0677">Repeat</keyword>
<keyword evidence="1" id="KW-0433">Leucine-rich repeat</keyword>
<dbReference type="Proteomes" id="UP000677305">
    <property type="component" value="Chromosome"/>
</dbReference>
<keyword evidence="5" id="KW-1185">Reference proteome</keyword>
<dbReference type="PANTHER" id="PTHR15454:SF56">
    <property type="entry name" value="PROTEIN PHOSPHATASE 1 REGULATORY SUBUNIT 7-RELATED"/>
    <property type="match status" value="1"/>
</dbReference>
<dbReference type="SMART" id="SM00369">
    <property type="entry name" value="LRR_TYP"/>
    <property type="match status" value="3"/>
</dbReference>
<keyword evidence="3" id="KW-0812">Transmembrane</keyword>
<dbReference type="InterPro" id="IPR003591">
    <property type="entry name" value="Leu-rich_rpt_typical-subtyp"/>
</dbReference>
<proteinExistence type="predicted"/>
<evidence type="ECO:0000256" key="3">
    <source>
        <dbReference type="SAM" id="Phobius"/>
    </source>
</evidence>
<reference evidence="4 5" key="1">
    <citation type="submission" date="2020-07" db="EMBL/GenBank/DDBJ databases">
        <title>Vallitalea guaymasensis genome.</title>
        <authorList>
            <person name="Postec A."/>
        </authorList>
    </citation>
    <scope>NUCLEOTIDE SEQUENCE [LARGE SCALE GENOMIC DNA]</scope>
    <source>
        <strain evidence="4 5">Ra1766G1</strain>
    </source>
</reference>
<dbReference type="GO" id="GO:0005737">
    <property type="term" value="C:cytoplasm"/>
    <property type="evidence" value="ECO:0007669"/>
    <property type="project" value="TreeGrafter"/>
</dbReference>
<dbReference type="Gene3D" id="3.80.10.10">
    <property type="entry name" value="Ribonuclease Inhibitor"/>
    <property type="match status" value="2"/>
</dbReference>
<dbReference type="InterPro" id="IPR001611">
    <property type="entry name" value="Leu-rich_rpt"/>
</dbReference>
<feature type="transmembrane region" description="Helical" evidence="3">
    <location>
        <begin position="7"/>
        <end position="24"/>
    </location>
</feature>
<dbReference type="PRINTS" id="PR00019">
    <property type="entry name" value="LEURICHRPT"/>
</dbReference>
<protein>
    <submittedName>
        <fullName evidence="4">Leucine-rich repeat domain-containing protein</fullName>
    </submittedName>
</protein>
<dbReference type="PANTHER" id="PTHR15454">
    <property type="entry name" value="NISCHARIN RELATED"/>
    <property type="match status" value="1"/>
</dbReference>
<dbReference type="PROSITE" id="PS51450">
    <property type="entry name" value="LRR"/>
    <property type="match status" value="5"/>
</dbReference>
<dbReference type="InterPro" id="IPR025875">
    <property type="entry name" value="Leu-rich_rpt_4"/>
</dbReference>
<gene>
    <name evidence="4" type="ORF">HYG85_07630</name>
</gene>
<evidence type="ECO:0000313" key="4">
    <source>
        <dbReference type="EMBL" id="QUH28788.1"/>
    </source>
</evidence>
<dbReference type="Pfam" id="PF12799">
    <property type="entry name" value="LRR_4"/>
    <property type="match status" value="1"/>
</dbReference>